<protein>
    <submittedName>
        <fullName evidence="2">Uncharacterized protein</fullName>
    </submittedName>
</protein>
<organism evidence="2 3">
    <name type="scientific">Haloechinothrix salitolerans</name>
    <dbReference type="NCBI Taxonomy" id="926830"/>
    <lineage>
        <taxon>Bacteria</taxon>
        <taxon>Bacillati</taxon>
        <taxon>Actinomycetota</taxon>
        <taxon>Actinomycetes</taxon>
        <taxon>Pseudonocardiales</taxon>
        <taxon>Pseudonocardiaceae</taxon>
        <taxon>Haloechinothrix</taxon>
    </lineage>
</organism>
<feature type="transmembrane region" description="Helical" evidence="1">
    <location>
        <begin position="12"/>
        <end position="33"/>
    </location>
</feature>
<name>A0ABW2BWW9_9PSEU</name>
<sequence>MTTARAGSVFDGLALALLLINSVALAMLELFFLPLRFDGVILPDYGGAPAPVSVLVALMTTPWLVSRTAGLAVRMGGPAGFAGLPLTLWFVTVIGIGLFGPGGDLVLPQDWRAIALLAAGALPSAVVLGRVLAQARIARSGRPTR</sequence>
<proteinExistence type="predicted"/>
<dbReference type="Proteomes" id="UP001596337">
    <property type="component" value="Unassembled WGS sequence"/>
</dbReference>
<keyword evidence="1" id="KW-1133">Transmembrane helix</keyword>
<feature type="transmembrane region" description="Helical" evidence="1">
    <location>
        <begin position="45"/>
        <end position="65"/>
    </location>
</feature>
<feature type="transmembrane region" description="Helical" evidence="1">
    <location>
        <begin position="77"/>
        <end position="99"/>
    </location>
</feature>
<keyword evidence="1" id="KW-0472">Membrane</keyword>
<keyword evidence="3" id="KW-1185">Reference proteome</keyword>
<evidence type="ECO:0000256" key="1">
    <source>
        <dbReference type="SAM" id="Phobius"/>
    </source>
</evidence>
<accession>A0ABW2BWW9</accession>
<keyword evidence="1" id="KW-0812">Transmembrane</keyword>
<feature type="transmembrane region" description="Helical" evidence="1">
    <location>
        <begin position="111"/>
        <end position="133"/>
    </location>
</feature>
<gene>
    <name evidence="2" type="ORF">ACFQGD_10020</name>
</gene>
<evidence type="ECO:0000313" key="2">
    <source>
        <dbReference type="EMBL" id="MFC6867486.1"/>
    </source>
</evidence>
<dbReference type="EMBL" id="JBHSXX010000001">
    <property type="protein sequence ID" value="MFC6867486.1"/>
    <property type="molecule type" value="Genomic_DNA"/>
</dbReference>
<reference evidence="3" key="1">
    <citation type="journal article" date="2019" name="Int. J. Syst. Evol. Microbiol.">
        <title>The Global Catalogue of Microorganisms (GCM) 10K type strain sequencing project: providing services to taxonomists for standard genome sequencing and annotation.</title>
        <authorList>
            <consortium name="The Broad Institute Genomics Platform"/>
            <consortium name="The Broad Institute Genome Sequencing Center for Infectious Disease"/>
            <person name="Wu L."/>
            <person name="Ma J."/>
        </authorList>
    </citation>
    <scope>NUCLEOTIDE SEQUENCE [LARGE SCALE GENOMIC DNA]</scope>
    <source>
        <strain evidence="3">KCTC 32255</strain>
    </source>
</reference>
<dbReference type="RefSeq" id="WP_345405461.1">
    <property type="nucleotide sequence ID" value="NZ_BAABLA010000120.1"/>
</dbReference>
<comment type="caution">
    <text evidence="2">The sequence shown here is derived from an EMBL/GenBank/DDBJ whole genome shotgun (WGS) entry which is preliminary data.</text>
</comment>
<evidence type="ECO:0000313" key="3">
    <source>
        <dbReference type="Proteomes" id="UP001596337"/>
    </source>
</evidence>